<organism evidence="8 9">
    <name type="scientific">Candidatus Enterococcus ferrettii</name>
    <dbReference type="NCBI Taxonomy" id="2815324"/>
    <lineage>
        <taxon>Bacteria</taxon>
        <taxon>Bacillati</taxon>
        <taxon>Bacillota</taxon>
        <taxon>Bacilli</taxon>
        <taxon>Lactobacillales</taxon>
        <taxon>Enterococcaceae</taxon>
        <taxon>Enterococcus</taxon>
    </lineage>
</organism>
<dbReference type="Gene3D" id="1.20.1250.20">
    <property type="entry name" value="MFS general substrate transporter like domains"/>
    <property type="match status" value="1"/>
</dbReference>
<dbReference type="Pfam" id="PF07690">
    <property type="entry name" value="MFS_1"/>
    <property type="match status" value="1"/>
</dbReference>
<dbReference type="Proteomes" id="UP000664357">
    <property type="component" value="Unassembled WGS sequence"/>
</dbReference>
<keyword evidence="2" id="KW-0813">Transport</keyword>
<feature type="transmembrane region" description="Helical" evidence="6">
    <location>
        <begin position="293"/>
        <end position="314"/>
    </location>
</feature>
<feature type="transmembrane region" description="Helical" evidence="6">
    <location>
        <begin position="202"/>
        <end position="224"/>
    </location>
</feature>
<feature type="transmembrane region" description="Helical" evidence="6">
    <location>
        <begin position="326"/>
        <end position="347"/>
    </location>
</feature>
<feature type="transmembrane region" description="Helical" evidence="6">
    <location>
        <begin position="73"/>
        <end position="90"/>
    </location>
</feature>
<evidence type="ECO:0000256" key="5">
    <source>
        <dbReference type="ARBA" id="ARBA00023136"/>
    </source>
</evidence>
<protein>
    <submittedName>
        <fullName evidence="8">MFS transporter, CP family, cyanate transporter</fullName>
    </submittedName>
</protein>
<feature type="domain" description="Major facilitator superfamily (MFS) profile" evidence="7">
    <location>
        <begin position="6"/>
        <end position="383"/>
    </location>
</feature>
<dbReference type="InterPro" id="IPR011701">
    <property type="entry name" value="MFS"/>
</dbReference>
<evidence type="ECO:0000259" key="7">
    <source>
        <dbReference type="PROSITE" id="PS50850"/>
    </source>
</evidence>
<dbReference type="EMBL" id="JAFREL020000001">
    <property type="protein sequence ID" value="MEO1768119.1"/>
    <property type="molecule type" value="Genomic_DNA"/>
</dbReference>
<feature type="transmembrane region" description="Helical" evidence="6">
    <location>
        <begin position="39"/>
        <end position="61"/>
    </location>
</feature>
<dbReference type="PANTHER" id="PTHR23523">
    <property type="match status" value="1"/>
</dbReference>
<gene>
    <name evidence="8" type="ORF">JZO67_000017</name>
</gene>
<evidence type="ECO:0000256" key="3">
    <source>
        <dbReference type="ARBA" id="ARBA00022692"/>
    </source>
</evidence>
<comment type="subcellular location">
    <subcellularLocation>
        <location evidence="1">Cell membrane</location>
        <topology evidence="1">Multi-pass membrane protein</topology>
    </subcellularLocation>
</comment>
<feature type="transmembrane region" description="Helical" evidence="6">
    <location>
        <begin position="236"/>
        <end position="257"/>
    </location>
</feature>
<keyword evidence="3 6" id="KW-0812">Transmembrane</keyword>
<evidence type="ECO:0000256" key="1">
    <source>
        <dbReference type="ARBA" id="ARBA00004651"/>
    </source>
</evidence>
<feature type="transmembrane region" description="Helical" evidence="6">
    <location>
        <begin position="96"/>
        <end position="114"/>
    </location>
</feature>
<dbReference type="RefSeq" id="WP_207701024.1">
    <property type="nucleotide sequence ID" value="NZ_JAFREL020000001.1"/>
</dbReference>
<evidence type="ECO:0000256" key="6">
    <source>
        <dbReference type="SAM" id="Phobius"/>
    </source>
</evidence>
<dbReference type="SUPFAM" id="SSF103473">
    <property type="entry name" value="MFS general substrate transporter"/>
    <property type="match status" value="1"/>
</dbReference>
<sequence>MTKKKTVLLIFLVAFNLRLGISSVAPILATIQRSLHLSNFSVSLLISIPVICMGVLAFLVAFVQKKLGRNKGIFLFLLILGVATLSRGVFNSFLGLVVSTLLIGCSIALIGPLLSGFIKEIFPEKAGLLIGIYSLSMGLGSVSASSLMGPLTRYFNGQWSTALAVWGLLAIISGFIWKLLADKTTSPATSKQFGTSFFADKKLWKLALFFGIQSGVFYSFTTWITSALLSKGVSPIWSITLLTTFTAVQMISSFLIPTLMDKFGTTKQWIICCSFCLLGSALLLIFANRLFMLVISILLAAIATGGFFPIAMLLPIRESQDASQASIYASIVQAFGYMIGGITPVLIGSFIDLTNSTASLYWFLLIGAILLLIVGHSLESEETDGKQTRVSQSNNH</sequence>
<feature type="transmembrane region" description="Helical" evidence="6">
    <location>
        <begin position="159"/>
        <end position="181"/>
    </location>
</feature>
<dbReference type="InterPro" id="IPR036259">
    <property type="entry name" value="MFS_trans_sf"/>
</dbReference>
<feature type="transmembrane region" description="Helical" evidence="6">
    <location>
        <begin position="269"/>
        <end position="287"/>
    </location>
</feature>
<dbReference type="PANTHER" id="PTHR23523:SF2">
    <property type="entry name" value="2-NITROIMIDAZOLE TRANSPORTER"/>
    <property type="match status" value="1"/>
</dbReference>
<accession>A0ABV0EHN2</accession>
<evidence type="ECO:0000313" key="9">
    <source>
        <dbReference type="Proteomes" id="UP000664357"/>
    </source>
</evidence>
<feature type="transmembrane region" description="Helical" evidence="6">
    <location>
        <begin position="359"/>
        <end position="378"/>
    </location>
</feature>
<reference evidence="8 9" key="2">
    <citation type="submission" date="2024-02" db="EMBL/GenBank/DDBJ databases">
        <title>The Genome Sequence of Enterococcus sp. DIV0159.</title>
        <authorList>
            <person name="Earl A."/>
            <person name="Manson A."/>
            <person name="Gilmore M."/>
            <person name="Sanders J."/>
            <person name="Shea T."/>
            <person name="Howe W."/>
            <person name="Livny J."/>
            <person name="Cuomo C."/>
            <person name="Neafsey D."/>
            <person name="Birren B."/>
        </authorList>
    </citation>
    <scope>NUCLEOTIDE SEQUENCE [LARGE SCALE GENOMIC DNA]</scope>
    <source>
        <strain evidence="8 9">665A</strain>
    </source>
</reference>
<dbReference type="InterPro" id="IPR020846">
    <property type="entry name" value="MFS_dom"/>
</dbReference>
<keyword evidence="4 6" id="KW-1133">Transmembrane helix</keyword>
<dbReference type="InterPro" id="IPR052524">
    <property type="entry name" value="MFS_Cyanate_Porter"/>
</dbReference>
<name>A0ABV0EHN2_9ENTE</name>
<evidence type="ECO:0000256" key="2">
    <source>
        <dbReference type="ARBA" id="ARBA00022448"/>
    </source>
</evidence>
<reference evidence="8 9" key="1">
    <citation type="submission" date="2021-03" db="EMBL/GenBank/DDBJ databases">
        <authorList>
            <person name="Gilmore M.S."/>
            <person name="Schwartzman J."/>
            <person name="Van Tyne D."/>
            <person name="Martin M."/>
            <person name="Earl A.M."/>
            <person name="Manson A.L."/>
            <person name="Straub T."/>
            <person name="Salamzade R."/>
            <person name="Saavedra J."/>
            <person name="Lebreton F."/>
            <person name="Prichula J."/>
            <person name="Schaufler K."/>
            <person name="Gaca A."/>
            <person name="Sgardioli B."/>
            <person name="Wagenaar J."/>
            <person name="Strong T."/>
        </authorList>
    </citation>
    <scope>NUCLEOTIDE SEQUENCE [LARGE SCALE GENOMIC DNA]</scope>
    <source>
        <strain evidence="8 9">665A</strain>
    </source>
</reference>
<proteinExistence type="predicted"/>
<comment type="caution">
    <text evidence="8">The sequence shown here is derived from an EMBL/GenBank/DDBJ whole genome shotgun (WGS) entry which is preliminary data.</text>
</comment>
<evidence type="ECO:0000313" key="8">
    <source>
        <dbReference type="EMBL" id="MEO1768119.1"/>
    </source>
</evidence>
<keyword evidence="9" id="KW-1185">Reference proteome</keyword>
<evidence type="ECO:0000256" key="4">
    <source>
        <dbReference type="ARBA" id="ARBA00022989"/>
    </source>
</evidence>
<dbReference type="PROSITE" id="PS50850">
    <property type="entry name" value="MFS"/>
    <property type="match status" value="1"/>
</dbReference>
<keyword evidence="5 6" id="KW-0472">Membrane</keyword>
<feature type="transmembrane region" description="Helical" evidence="6">
    <location>
        <begin position="126"/>
        <end position="147"/>
    </location>
</feature>